<evidence type="ECO:0000256" key="1">
    <source>
        <dbReference type="SAM" id="MobiDB-lite"/>
    </source>
</evidence>
<reference evidence="3 4" key="1">
    <citation type="submission" date="2019-02" db="EMBL/GenBank/DDBJ databases">
        <title>Genome sequencing of the rare red list fungi Antrodiella citrinella (Flaviporus citrinellus).</title>
        <authorList>
            <person name="Buettner E."/>
            <person name="Kellner H."/>
        </authorList>
    </citation>
    <scope>NUCLEOTIDE SEQUENCE [LARGE SCALE GENOMIC DNA]</scope>
    <source>
        <strain evidence="3 4">DSM 108506</strain>
    </source>
</reference>
<dbReference type="OrthoDB" id="2336871at2759"/>
<dbReference type="Proteomes" id="UP000308730">
    <property type="component" value="Unassembled WGS sequence"/>
</dbReference>
<keyword evidence="4" id="KW-1185">Reference proteome</keyword>
<name>A0A4S4MT33_9APHY</name>
<accession>A0A4S4MT33</accession>
<dbReference type="AlphaFoldDB" id="A0A4S4MT33"/>
<feature type="compositionally biased region" description="Low complexity" evidence="1">
    <location>
        <begin position="362"/>
        <end position="376"/>
    </location>
</feature>
<proteinExistence type="predicted"/>
<comment type="caution">
    <text evidence="3">The sequence shown here is derived from an EMBL/GenBank/DDBJ whole genome shotgun (WGS) entry which is preliminary data.</text>
</comment>
<sequence length="401" mass="39720">MFSKAAFVFAVVVLSALNANAIPAPHKADGCDVTTTANSHHIATTSLPPPTSTGSAKNGTLVSTGNNSGNSGAAGNNNSTASASASSTAAVASSTSSASSSSDAQTSLTLDPSVIAKGFANNGQDVPAAGQVASLTSTNNFINFCLTVPNLPLTNGQQITTGSCNTAPMGIIPSSSNMPSSKFTFPQNFGTVKANTAFTISMAIAGMETGFFVNADENYFAAPQQTNAQGQVQGHSHVVVEQIDSLTQTTVTNPQKFTFFKGLNSAAVGGLLTADVTSGLPAGVYRLASINTAANHQPVLGPIAQHGSFDDQIYFTVTDDGAASGNSTSSASAVASSAAATSAAASSAAATSAAASAANNASATAKATTTPNPNKGGSKGGNNGSKGGFGGFGGRNTRRWL</sequence>
<evidence type="ECO:0000313" key="3">
    <source>
        <dbReference type="EMBL" id="THH29309.1"/>
    </source>
</evidence>
<gene>
    <name evidence="3" type="ORF">EUX98_g4885</name>
</gene>
<evidence type="ECO:0000256" key="2">
    <source>
        <dbReference type="SAM" id="SignalP"/>
    </source>
</evidence>
<dbReference type="PANTHER" id="PTHR34587:SF2">
    <property type="entry name" value="G-PROTEIN COUPLED RECEPTORS FAMILY 1 PROFILE DOMAIN-CONTAINING PROTEIN"/>
    <property type="match status" value="1"/>
</dbReference>
<feature type="signal peptide" evidence="2">
    <location>
        <begin position="1"/>
        <end position="21"/>
    </location>
</feature>
<keyword evidence="2" id="KW-0732">Signal</keyword>
<evidence type="ECO:0000313" key="4">
    <source>
        <dbReference type="Proteomes" id="UP000308730"/>
    </source>
</evidence>
<dbReference type="PANTHER" id="PTHR34587">
    <property type="entry name" value="VWFA DOMAIN-CONTAINING PROTEIN"/>
    <property type="match status" value="1"/>
</dbReference>
<protein>
    <submittedName>
        <fullName evidence="3">Uncharacterized protein</fullName>
    </submittedName>
</protein>
<feature type="compositionally biased region" description="Low complexity" evidence="1">
    <location>
        <begin position="63"/>
        <end position="82"/>
    </location>
</feature>
<organism evidence="3 4">
    <name type="scientific">Antrodiella citrinella</name>
    <dbReference type="NCBI Taxonomy" id="2447956"/>
    <lineage>
        <taxon>Eukaryota</taxon>
        <taxon>Fungi</taxon>
        <taxon>Dikarya</taxon>
        <taxon>Basidiomycota</taxon>
        <taxon>Agaricomycotina</taxon>
        <taxon>Agaricomycetes</taxon>
        <taxon>Polyporales</taxon>
        <taxon>Steccherinaceae</taxon>
        <taxon>Antrodiella</taxon>
    </lineage>
</organism>
<feature type="chain" id="PRO_5020286558" evidence="2">
    <location>
        <begin position="22"/>
        <end position="401"/>
    </location>
</feature>
<feature type="region of interest" description="Disordered" evidence="1">
    <location>
        <begin position="41"/>
        <end position="82"/>
    </location>
</feature>
<dbReference type="InterPro" id="IPR053216">
    <property type="entry name" value="Appressorial_penetr-assoc"/>
</dbReference>
<dbReference type="EMBL" id="SGPM01000130">
    <property type="protein sequence ID" value="THH29309.1"/>
    <property type="molecule type" value="Genomic_DNA"/>
</dbReference>
<feature type="region of interest" description="Disordered" evidence="1">
    <location>
        <begin position="362"/>
        <end position="401"/>
    </location>
</feature>
<feature type="compositionally biased region" description="Gly residues" evidence="1">
    <location>
        <begin position="377"/>
        <end position="394"/>
    </location>
</feature>